<comment type="pathway">
    <text evidence="2">Amino-acid biosynthesis; L-valine biosynthesis; L-valine from pyruvate: step 1/4.</text>
</comment>
<comment type="catalytic activity">
    <reaction evidence="9">
        <text>2 pyruvate + H(+) = (2S)-2-acetolactate + CO2</text>
        <dbReference type="Rhea" id="RHEA:25249"/>
        <dbReference type="ChEBI" id="CHEBI:15361"/>
        <dbReference type="ChEBI" id="CHEBI:15378"/>
        <dbReference type="ChEBI" id="CHEBI:16526"/>
        <dbReference type="ChEBI" id="CHEBI:58476"/>
        <dbReference type="EC" id="2.2.1.6"/>
    </reaction>
</comment>
<dbReference type="Proteomes" id="UP000193465">
    <property type="component" value="Unassembled WGS sequence"/>
</dbReference>
<keyword evidence="5" id="KW-0285">Flavoprotein</keyword>
<keyword evidence="8" id="KW-0100">Branched-chain amino acid biosynthesis</keyword>
<evidence type="ECO:0000256" key="8">
    <source>
        <dbReference type="ARBA" id="ARBA00023304"/>
    </source>
</evidence>
<dbReference type="UniPathway" id="UPA00049">
    <property type="reaction ID" value="UER00059"/>
</dbReference>
<evidence type="ECO:0000256" key="4">
    <source>
        <dbReference type="ARBA" id="ARBA00013145"/>
    </source>
</evidence>
<dbReference type="GO" id="GO:0003984">
    <property type="term" value="F:acetolactate synthase activity"/>
    <property type="evidence" value="ECO:0007669"/>
    <property type="project" value="UniProtKB-EC"/>
</dbReference>
<evidence type="ECO:0000259" key="12">
    <source>
        <dbReference type="Pfam" id="PF02775"/>
    </source>
</evidence>
<dbReference type="InterPro" id="IPR029035">
    <property type="entry name" value="DHS-like_NAD/FAD-binding_dom"/>
</dbReference>
<dbReference type="InterPro" id="IPR012000">
    <property type="entry name" value="Thiamin_PyroP_enz_cen_dom"/>
</dbReference>
<evidence type="ECO:0000256" key="1">
    <source>
        <dbReference type="ARBA" id="ARBA00004974"/>
    </source>
</evidence>
<dbReference type="InterPro" id="IPR029061">
    <property type="entry name" value="THDP-binding"/>
</dbReference>
<keyword evidence="15" id="KW-1185">Reference proteome</keyword>
<keyword evidence="6" id="KW-0274">FAD</keyword>
<evidence type="ECO:0000256" key="5">
    <source>
        <dbReference type="ARBA" id="ARBA00022630"/>
    </source>
</evidence>
<dbReference type="PROSITE" id="PS00187">
    <property type="entry name" value="TPP_ENZYMES"/>
    <property type="match status" value="1"/>
</dbReference>
<dbReference type="PANTHER" id="PTHR18968">
    <property type="entry name" value="THIAMINE PYROPHOSPHATE ENZYMES"/>
    <property type="match status" value="1"/>
</dbReference>
<dbReference type="CDD" id="cd07035">
    <property type="entry name" value="TPP_PYR_POX_like"/>
    <property type="match status" value="1"/>
</dbReference>
<dbReference type="FunFam" id="3.40.50.970:FF:000007">
    <property type="entry name" value="Acetolactate synthase"/>
    <property type="match status" value="1"/>
</dbReference>
<keyword evidence="8" id="KW-0028">Amino-acid biosynthesis</keyword>
<dbReference type="NCBIfam" id="TIGR02418">
    <property type="entry name" value="acolac_catab"/>
    <property type="match status" value="1"/>
</dbReference>
<dbReference type="EC" id="2.2.1.6" evidence="4"/>
<dbReference type="InterPro" id="IPR012001">
    <property type="entry name" value="Thiamin_PyroP_enz_TPP-bd_dom"/>
</dbReference>
<dbReference type="GO" id="GO:0050660">
    <property type="term" value="F:flavin adenine dinucleotide binding"/>
    <property type="evidence" value="ECO:0007669"/>
    <property type="project" value="TreeGrafter"/>
</dbReference>
<dbReference type="Pfam" id="PF02775">
    <property type="entry name" value="TPP_enzyme_C"/>
    <property type="match status" value="1"/>
</dbReference>
<evidence type="ECO:0000313" key="15">
    <source>
        <dbReference type="Proteomes" id="UP000193465"/>
    </source>
</evidence>
<dbReference type="Pfam" id="PF02776">
    <property type="entry name" value="TPP_enzyme_N"/>
    <property type="match status" value="1"/>
</dbReference>
<dbReference type="GO" id="GO:0000287">
    <property type="term" value="F:magnesium ion binding"/>
    <property type="evidence" value="ECO:0007669"/>
    <property type="project" value="InterPro"/>
</dbReference>
<evidence type="ECO:0000256" key="9">
    <source>
        <dbReference type="ARBA" id="ARBA00048670"/>
    </source>
</evidence>
<dbReference type="SUPFAM" id="SSF52467">
    <property type="entry name" value="DHS-like NAD/FAD-binding domain"/>
    <property type="match status" value="1"/>
</dbReference>
<keyword evidence="7 10" id="KW-0786">Thiamine pyrophosphate</keyword>
<accession>A0A1X1TLZ9</accession>
<dbReference type="EMBL" id="LQOT01000042">
    <property type="protein sequence ID" value="ORV45479.1"/>
    <property type="molecule type" value="Genomic_DNA"/>
</dbReference>
<evidence type="ECO:0000259" key="11">
    <source>
        <dbReference type="Pfam" id="PF00205"/>
    </source>
</evidence>
<evidence type="ECO:0000256" key="3">
    <source>
        <dbReference type="ARBA" id="ARBA00007812"/>
    </source>
</evidence>
<feature type="domain" description="Thiamine pyrophosphate enzyme N-terminal TPP-binding" evidence="13">
    <location>
        <begin position="7"/>
        <end position="119"/>
    </location>
</feature>
<dbReference type="GO" id="GO:0034077">
    <property type="term" value="P:butanediol metabolic process"/>
    <property type="evidence" value="ECO:0007669"/>
    <property type="project" value="InterPro"/>
</dbReference>
<dbReference type="Pfam" id="PF00205">
    <property type="entry name" value="TPP_enzyme_M"/>
    <property type="match status" value="1"/>
</dbReference>
<comment type="pathway">
    <text evidence="1">Amino-acid biosynthesis; L-isoleucine biosynthesis; L-isoleucine from 2-oxobutanoate: step 1/4.</text>
</comment>
<evidence type="ECO:0000256" key="7">
    <source>
        <dbReference type="ARBA" id="ARBA00023052"/>
    </source>
</evidence>
<evidence type="ECO:0000256" key="10">
    <source>
        <dbReference type="RuleBase" id="RU362132"/>
    </source>
</evidence>
<dbReference type="InterPro" id="IPR012782">
    <property type="entry name" value="Acetolactate_synth_catblc"/>
</dbReference>
<dbReference type="UniPathway" id="UPA00047">
    <property type="reaction ID" value="UER00055"/>
</dbReference>
<name>A0A1X1TLZ9_9MYCO</name>
<dbReference type="SUPFAM" id="SSF52518">
    <property type="entry name" value="Thiamin diphosphate-binding fold (THDP-binding)"/>
    <property type="match status" value="2"/>
</dbReference>
<evidence type="ECO:0000256" key="2">
    <source>
        <dbReference type="ARBA" id="ARBA00005025"/>
    </source>
</evidence>
<dbReference type="AlphaFoldDB" id="A0A1X1TLZ9"/>
<evidence type="ECO:0000313" key="14">
    <source>
        <dbReference type="EMBL" id="ORV45479.1"/>
    </source>
</evidence>
<proteinExistence type="inferred from homology"/>
<organism evidence="14 15">
    <name type="scientific">Mycolicibacter engbaekii</name>
    <dbReference type="NCBI Taxonomy" id="188915"/>
    <lineage>
        <taxon>Bacteria</taxon>
        <taxon>Bacillati</taxon>
        <taxon>Actinomycetota</taxon>
        <taxon>Actinomycetes</taxon>
        <taxon>Mycobacteriales</taxon>
        <taxon>Mycobacteriaceae</taxon>
        <taxon>Mycolicibacter</taxon>
    </lineage>
</organism>
<dbReference type="GO" id="GO:0009097">
    <property type="term" value="P:isoleucine biosynthetic process"/>
    <property type="evidence" value="ECO:0007669"/>
    <property type="project" value="UniProtKB-UniPathway"/>
</dbReference>
<feature type="domain" description="Thiamine pyrophosphate enzyme TPP-binding" evidence="12">
    <location>
        <begin position="389"/>
        <end position="535"/>
    </location>
</feature>
<evidence type="ECO:0000259" key="13">
    <source>
        <dbReference type="Pfam" id="PF02776"/>
    </source>
</evidence>
<evidence type="ECO:0000256" key="6">
    <source>
        <dbReference type="ARBA" id="ARBA00022827"/>
    </source>
</evidence>
<dbReference type="GO" id="GO:0030976">
    <property type="term" value="F:thiamine pyrophosphate binding"/>
    <property type="evidence" value="ECO:0007669"/>
    <property type="project" value="InterPro"/>
</dbReference>
<gene>
    <name evidence="14" type="ORF">AWC02_12915</name>
</gene>
<dbReference type="Gene3D" id="3.40.50.970">
    <property type="match status" value="2"/>
</dbReference>
<dbReference type="RefSeq" id="WP_085129143.1">
    <property type="nucleotide sequence ID" value="NZ_LQOT01000042.1"/>
</dbReference>
<feature type="domain" description="Thiamine pyrophosphate enzyme central" evidence="11">
    <location>
        <begin position="192"/>
        <end position="327"/>
    </location>
</feature>
<reference evidence="14 15" key="1">
    <citation type="submission" date="2016-01" db="EMBL/GenBank/DDBJ databases">
        <title>The new phylogeny of the genus Mycobacterium.</title>
        <authorList>
            <person name="Tarcisio F."/>
            <person name="Conor M."/>
            <person name="Antonella G."/>
            <person name="Elisabetta G."/>
            <person name="Giulia F.S."/>
            <person name="Sara T."/>
            <person name="Anna F."/>
            <person name="Clotilde B."/>
            <person name="Roberto B."/>
            <person name="Veronica D.S."/>
            <person name="Fabio R."/>
            <person name="Monica P."/>
            <person name="Olivier J."/>
            <person name="Enrico T."/>
            <person name="Nicola S."/>
        </authorList>
    </citation>
    <scope>NUCLEOTIDE SEQUENCE [LARGE SCALE GENOMIC DNA]</scope>
    <source>
        <strain evidence="14 15">ATCC 27353</strain>
    </source>
</reference>
<dbReference type="GO" id="GO:0009099">
    <property type="term" value="P:L-valine biosynthetic process"/>
    <property type="evidence" value="ECO:0007669"/>
    <property type="project" value="UniProtKB-UniPathway"/>
</dbReference>
<dbReference type="NCBIfam" id="NF006378">
    <property type="entry name" value="PRK08617.1"/>
    <property type="match status" value="1"/>
</dbReference>
<dbReference type="STRING" id="188915.AWC02_12915"/>
<comment type="similarity">
    <text evidence="3 10">Belongs to the TPP enzyme family.</text>
</comment>
<dbReference type="GO" id="GO:0005948">
    <property type="term" value="C:acetolactate synthase complex"/>
    <property type="evidence" value="ECO:0007669"/>
    <property type="project" value="TreeGrafter"/>
</dbReference>
<dbReference type="PANTHER" id="PTHR18968:SF129">
    <property type="entry name" value="ACETOLACTATE SYNTHASE"/>
    <property type="match status" value="1"/>
</dbReference>
<dbReference type="Gene3D" id="3.40.50.1220">
    <property type="entry name" value="TPP-binding domain"/>
    <property type="match status" value="1"/>
</dbReference>
<protein>
    <recommendedName>
        <fullName evidence="4">acetolactate synthase</fullName>
        <ecNumber evidence="4">2.2.1.6</ecNumber>
    </recommendedName>
</protein>
<dbReference type="InterPro" id="IPR045229">
    <property type="entry name" value="TPP_enz"/>
</dbReference>
<dbReference type="InterPro" id="IPR000399">
    <property type="entry name" value="TPP-bd_CS"/>
</dbReference>
<dbReference type="InterPro" id="IPR011766">
    <property type="entry name" value="TPP_enzyme_TPP-bd"/>
</dbReference>
<comment type="caution">
    <text evidence="14">The sequence shown here is derived from an EMBL/GenBank/DDBJ whole genome shotgun (WGS) entry which is preliminary data.</text>
</comment>
<sequence>MSGPAVVAQQLVRLLEAHGVTHVFGVPGAKIDSVYNALQDSKIELVVCRHEQNAAFMAAAIGRMTGKAGVALVTSGPGVGNLVTGLATATREGDPVLAIGGEVPLDERSKSTHQSLDGVTLMRPVTKYSDEITSPEQIGELVGEALRAAESGRPGAAFLSLPSDVGLAEYPCDPTPSFGRPVLEGPGHPAEIARAAAILNQSQRPTLLLGMQASDPRVAASAAAFVEATGIPYVSTFQGPGAWLGAGPGSGFGGRVGLFRNQPGDQLLAHSDCVVAIGYEPVEYDPQLWNADSAARQLVVIDVVPARQDRHLAASAEIIGDIGISLDLLRAQLNLAIDSRHLAMAGEAHSEIAQEVCSGATRGGSPVHPLRILHELQQVVTPETTVPVDVGSHYIWINRYFLSQFPRQVLVSNGQQTLGVALPWAIAANLARPGKPVISVSGDGGFMFSSAELETAVRIGARFVHLVWDSGSYDMVGFQEQAHYGRTSGVQLGHVDIATFAEAFGARGRNVADGAELAEALAEGLSSPVPFLISVPVDYSENMALMKDVHPGMIN</sequence>